<dbReference type="OrthoDB" id="3997753at2759"/>
<protein>
    <submittedName>
        <fullName evidence="2">Uncharacterized protein</fullName>
    </submittedName>
</protein>
<dbReference type="EMBL" id="BDGI01000026">
    <property type="protein sequence ID" value="GAV27225.1"/>
    <property type="molecule type" value="Genomic_DNA"/>
</dbReference>
<feature type="compositionally biased region" description="Basic and acidic residues" evidence="1">
    <location>
        <begin position="137"/>
        <end position="156"/>
    </location>
</feature>
<feature type="region of interest" description="Disordered" evidence="1">
    <location>
        <begin position="1"/>
        <end position="56"/>
    </location>
</feature>
<name>A0A1Q2YCH1_9ASCO</name>
<dbReference type="AlphaFoldDB" id="A0A1Q2YCH1"/>
<sequence>MNGMGHSLNVNDGDHANYDTTVNDWESIDEDDDDEEYSEDEDDDDEDVDESEYDNLSKADLQKILLSVKGENKGLKKKLKDIELGHESSSIIANDGKYIKLEEEFSDLATRYMNIESEVEHMTIENESHLKDIAQLKEELQQSRRRHHEDAQERGEGPAGGADTVRKHGETAGQDLQPEAPRRKKNHYCVLVAEDTP</sequence>
<keyword evidence="3" id="KW-1185">Reference proteome</keyword>
<feature type="region of interest" description="Disordered" evidence="1">
    <location>
        <begin position="137"/>
        <end position="197"/>
    </location>
</feature>
<gene>
    <name evidence="2" type="ORF">PMKS-000689</name>
</gene>
<evidence type="ECO:0000313" key="2">
    <source>
        <dbReference type="EMBL" id="GAV27225.1"/>
    </source>
</evidence>
<accession>A0A1Q2YCH1</accession>
<organism evidence="2 3">
    <name type="scientific">Pichia membranifaciens</name>
    <dbReference type="NCBI Taxonomy" id="4926"/>
    <lineage>
        <taxon>Eukaryota</taxon>
        <taxon>Fungi</taxon>
        <taxon>Dikarya</taxon>
        <taxon>Ascomycota</taxon>
        <taxon>Saccharomycotina</taxon>
        <taxon>Pichiomycetes</taxon>
        <taxon>Pichiales</taxon>
        <taxon>Pichiaceae</taxon>
        <taxon>Pichia</taxon>
    </lineage>
</organism>
<dbReference type="Proteomes" id="UP000186136">
    <property type="component" value="Unassembled WGS sequence"/>
</dbReference>
<reference evidence="2 3" key="1">
    <citation type="submission" date="2016-08" db="EMBL/GenBank/DDBJ databases">
        <title>Whole genome shotgun sequence of Pichia membranifaciens KS47-1.</title>
        <authorList>
            <person name="Konishi M."/>
            <person name="Ishida M."/>
            <person name="Arakawa T."/>
            <person name="Kato Y."/>
            <person name="Horiuchi J."/>
        </authorList>
    </citation>
    <scope>NUCLEOTIDE SEQUENCE [LARGE SCALE GENOMIC DNA]</scope>
    <source>
        <strain evidence="2 3">KS47-1</strain>
    </source>
</reference>
<feature type="compositionally biased region" description="Acidic residues" evidence="1">
    <location>
        <begin position="26"/>
        <end position="53"/>
    </location>
</feature>
<evidence type="ECO:0000313" key="3">
    <source>
        <dbReference type="Proteomes" id="UP000186136"/>
    </source>
</evidence>
<proteinExistence type="predicted"/>
<evidence type="ECO:0000256" key="1">
    <source>
        <dbReference type="SAM" id="MobiDB-lite"/>
    </source>
</evidence>
<comment type="caution">
    <text evidence="2">The sequence shown here is derived from an EMBL/GenBank/DDBJ whole genome shotgun (WGS) entry which is preliminary data.</text>
</comment>